<feature type="binding site" evidence="6">
    <location>
        <position position="128"/>
    </location>
    <ligand>
        <name>a divalent metal cation</name>
        <dbReference type="ChEBI" id="CHEBI:60240"/>
        <label>1</label>
    </ligand>
</feature>
<evidence type="ECO:0000256" key="3">
    <source>
        <dbReference type="ARBA" id="ARBA00022670"/>
    </source>
</evidence>
<feature type="binding site" evidence="6">
    <location>
        <position position="99"/>
    </location>
    <ligand>
        <name>substrate</name>
    </ligand>
</feature>
<name>A0A449BBH8_HAPAX</name>
<dbReference type="OrthoDB" id="9802055at2"/>
<evidence type="ECO:0000313" key="10">
    <source>
        <dbReference type="Proteomes" id="UP000289841"/>
    </source>
</evidence>
<dbReference type="NCBIfam" id="TIGR00500">
    <property type="entry name" value="met_pdase_I"/>
    <property type="match status" value="1"/>
</dbReference>
<evidence type="ECO:0000259" key="8">
    <source>
        <dbReference type="Pfam" id="PF00557"/>
    </source>
</evidence>
<dbReference type="EC" id="3.4.11.18" evidence="6 7"/>
<dbReference type="KEGG" id="aaxa:NCTC10138_00167"/>
<accession>A0A449BBH8</accession>
<feature type="binding site" evidence="6">
    <location>
        <position position="257"/>
    </location>
    <ligand>
        <name>a divalent metal cation</name>
        <dbReference type="ChEBI" id="CHEBI:60240"/>
        <label>2</label>
        <note>catalytic</note>
    </ligand>
</feature>
<evidence type="ECO:0000256" key="5">
    <source>
        <dbReference type="ARBA" id="ARBA00022801"/>
    </source>
</evidence>
<dbReference type="GO" id="GO:0006508">
    <property type="term" value="P:proteolysis"/>
    <property type="evidence" value="ECO:0007669"/>
    <property type="project" value="UniProtKB-KW"/>
</dbReference>
<dbReference type="InterPro" id="IPR036005">
    <property type="entry name" value="Creatinase/aminopeptidase-like"/>
</dbReference>
<dbReference type="CDD" id="cd01086">
    <property type="entry name" value="MetAP1"/>
    <property type="match status" value="1"/>
</dbReference>
<dbReference type="Gene3D" id="3.90.230.10">
    <property type="entry name" value="Creatinase/methionine aminopeptidase superfamily"/>
    <property type="match status" value="1"/>
</dbReference>
<comment type="catalytic activity">
    <reaction evidence="6 7">
        <text>Release of N-terminal amino acids, preferentially methionine, from peptides and arylamides.</text>
        <dbReference type="EC" id="3.4.11.18"/>
    </reaction>
</comment>
<feature type="binding site" evidence="6">
    <location>
        <position position="257"/>
    </location>
    <ligand>
        <name>a divalent metal cation</name>
        <dbReference type="ChEBI" id="CHEBI:60240"/>
        <label>1</label>
    </ligand>
</feature>
<feature type="binding site" evidence="6">
    <location>
        <position position="192"/>
    </location>
    <ligand>
        <name>a divalent metal cation</name>
        <dbReference type="ChEBI" id="CHEBI:60240"/>
        <label>2</label>
        <note>catalytic</note>
    </ligand>
</feature>
<keyword evidence="4 6" id="KW-0479">Metal-binding</keyword>
<dbReference type="STRING" id="1278311.GCA_000428705_00680"/>
<organism evidence="9 10">
    <name type="scientific">Haploplasma axanthum</name>
    <name type="common">Acholeplasma axanthum</name>
    <dbReference type="NCBI Taxonomy" id="29552"/>
    <lineage>
        <taxon>Bacteria</taxon>
        <taxon>Bacillati</taxon>
        <taxon>Mycoplasmatota</taxon>
        <taxon>Mollicutes</taxon>
        <taxon>Acholeplasmatales</taxon>
        <taxon>Acholeplasmataceae</taxon>
        <taxon>Haploplasma</taxon>
    </lineage>
</organism>
<evidence type="ECO:0000256" key="6">
    <source>
        <dbReference type="HAMAP-Rule" id="MF_01974"/>
    </source>
</evidence>
<feature type="binding site" evidence="6">
    <location>
        <position position="117"/>
    </location>
    <ligand>
        <name>a divalent metal cation</name>
        <dbReference type="ChEBI" id="CHEBI:60240"/>
        <label>1</label>
    </ligand>
</feature>
<dbReference type="EMBL" id="LR215048">
    <property type="protein sequence ID" value="VEU79813.1"/>
    <property type="molecule type" value="Genomic_DNA"/>
</dbReference>
<sequence length="272" mass="30175">MEYQEIIKRLNELRKIGKFVPHDSMIKTKEQIEGIIEASRINTLVLDEVEKNIKAGMTTLEIDNIVKNKTVELGGTCPCFGFEGFPMNCCTSINDLACHGIPDSSVYLEDGDIINVDCTTEYKGYIGDASRMFSIGEISDEAHRLIEVTKYALDESVKAIIPWKSTLDDIGYIINKIAKRNKFSVVREIGGHGVGLELHEEPFVSHYGKKGEGMLIVPGMIFTIEPLISAGSRKVFIDESDGWGIYTVDGSLTAQVEYTILITEDGAKILSR</sequence>
<dbReference type="HAMAP" id="MF_01974">
    <property type="entry name" value="MetAP_1"/>
    <property type="match status" value="1"/>
</dbReference>
<proteinExistence type="inferred from homology"/>
<evidence type="ECO:0000313" key="9">
    <source>
        <dbReference type="EMBL" id="VEU79813.1"/>
    </source>
</evidence>
<dbReference type="PANTHER" id="PTHR43330:SF8">
    <property type="entry name" value="METHIONINE AMINOPEPTIDASE 1D, MITOCHONDRIAL"/>
    <property type="match status" value="1"/>
</dbReference>
<keyword evidence="5 6" id="KW-0378">Hydrolase</keyword>
<evidence type="ECO:0000256" key="2">
    <source>
        <dbReference type="ARBA" id="ARBA00022438"/>
    </source>
</evidence>
<dbReference type="Pfam" id="PF00557">
    <property type="entry name" value="Peptidase_M24"/>
    <property type="match status" value="1"/>
</dbReference>
<dbReference type="GO" id="GO:0046872">
    <property type="term" value="F:metal ion binding"/>
    <property type="evidence" value="ECO:0007669"/>
    <property type="project" value="UniProtKB-UniRule"/>
</dbReference>
<comment type="similarity">
    <text evidence="6">Belongs to the peptidase M24A family. Methionine aminopeptidase type 1 subfamily.</text>
</comment>
<feature type="binding site" evidence="6">
    <location>
        <position position="128"/>
    </location>
    <ligand>
        <name>a divalent metal cation</name>
        <dbReference type="ChEBI" id="CHEBI:60240"/>
        <label>2</label>
        <note>catalytic</note>
    </ligand>
</feature>
<dbReference type="InterPro" id="IPR000994">
    <property type="entry name" value="Pept_M24"/>
</dbReference>
<comment type="subunit">
    <text evidence="6">Monomer.</text>
</comment>
<feature type="binding site" evidence="6">
    <location>
        <position position="225"/>
    </location>
    <ligand>
        <name>a divalent metal cation</name>
        <dbReference type="ChEBI" id="CHEBI:60240"/>
        <label>2</label>
        <note>catalytic</note>
    </ligand>
</feature>
<dbReference type="AlphaFoldDB" id="A0A449BBH8"/>
<evidence type="ECO:0000256" key="1">
    <source>
        <dbReference type="ARBA" id="ARBA00002521"/>
    </source>
</evidence>
<evidence type="ECO:0000256" key="4">
    <source>
        <dbReference type="ARBA" id="ARBA00022723"/>
    </source>
</evidence>
<dbReference type="GO" id="GO:0004239">
    <property type="term" value="F:initiator methionyl aminopeptidase activity"/>
    <property type="evidence" value="ECO:0007669"/>
    <property type="project" value="UniProtKB-UniRule"/>
</dbReference>
<dbReference type="RefSeq" id="WP_026390303.1">
    <property type="nucleotide sequence ID" value="NZ_LR215048.1"/>
</dbReference>
<dbReference type="InterPro" id="IPR002467">
    <property type="entry name" value="Pept_M24A_MAP1"/>
</dbReference>
<dbReference type="SUPFAM" id="SSF55920">
    <property type="entry name" value="Creatinase/aminopeptidase"/>
    <property type="match status" value="1"/>
</dbReference>
<dbReference type="GO" id="GO:0070006">
    <property type="term" value="F:metalloaminopeptidase activity"/>
    <property type="evidence" value="ECO:0007669"/>
    <property type="project" value="UniProtKB-UniRule"/>
</dbReference>
<feature type="domain" description="Peptidase M24" evidence="8">
    <location>
        <begin position="34"/>
        <end position="264"/>
    </location>
</feature>
<keyword evidence="2 6" id="KW-0031">Aminopeptidase</keyword>
<comment type="cofactor">
    <cofactor evidence="6">
        <name>Co(2+)</name>
        <dbReference type="ChEBI" id="CHEBI:48828"/>
    </cofactor>
    <cofactor evidence="6">
        <name>Zn(2+)</name>
        <dbReference type="ChEBI" id="CHEBI:29105"/>
    </cofactor>
    <cofactor evidence="6">
        <name>Mn(2+)</name>
        <dbReference type="ChEBI" id="CHEBI:29035"/>
    </cofactor>
    <cofactor evidence="6">
        <name>Fe(2+)</name>
        <dbReference type="ChEBI" id="CHEBI:29033"/>
    </cofactor>
    <text evidence="6">Binds 2 divalent metal cations per subunit. Has a high-affinity and a low affinity metal-binding site. The true nature of the physiological cofactor is under debate. The enzyme is active with cobalt, zinc, manganese or divalent iron ions. Most likely, methionine aminopeptidases function as mononuclear Fe(2+)-metalloproteases under physiological conditions, and the catalytically relevant metal-binding site has been assigned to the histidine-containing high-affinity site.</text>
</comment>
<keyword evidence="3 6" id="KW-0645">Protease</keyword>
<dbReference type="Proteomes" id="UP000289841">
    <property type="component" value="Chromosome"/>
</dbReference>
<gene>
    <name evidence="9" type="primary">map_1</name>
    <name evidence="6" type="synonym">map</name>
    <name evidence="9" type="ORF">NCTC10138_00167</name>
</gene>
<dbReference type="PANTHER" id="PTHR43330">
    <property type="entry name" value="METHIONINE AMINOPEPTIDASE"/>
    <property type="match status" value="1"/>
</dbReference>
<dbReference type="PRINTS" id="PR00599">
    <property type="entry name" value="MAPEPTIDASE"/>
</dbReference>
<protein>
    <recommendedName>
        <fullName evidence="6 7">Methionine aminopeptidase</fullName>
        <shortName evidence="6">MAP</shortName>
        <shortName evidence="6">MetAP</shortName>
        <ecNumber evidence="6 7">3.4.11.18</ecNumber>
    </recommendedName>
    <alternativeName>
        <fullName evidence="6">Peptidase M</fullName>
    </alternativeName>
</protein>
<evidence type="ECO:0000256" key="7">
    <source>
        <dbReference type="RuleBase" id="RU003653"/>
    </source>
</evidence>
<dbReference type="InterPro" id="IPR001714">
    <property type="entry name" value="Pept_M24_MAP"/>
</dbReference>
<feature type="binding site" evidence="6">
    <location>
        <position position="199"/>
    </location>
    <ligand>
        <name>substrate</name>
    </ligand>
</feature>
<keyword evidence="10" id="KW-1185">Reference proteome</keyword>
<comment type="function">
    <text evidence="1 6">Removes the N-terminal methionine from nascent proteins. The N-terminal methionine is often cleaved when the second residue in the primary sequence is small and uncharged (Met-Ala-, Cys, Gly, Pro, Ser, Thr, or Val). Requires deformylation of the N(alpha)-formylated initiator methionine before it can be hydrolyzed.</text>
</comment>
<reference evidence="9 10" key="1">
    <citation type="submission" date="2019-01" db="EMBL/GenBank/DDBJ databases">
        <authorList>
            <consortium name="Pathogen Informatics"/>
        </authorList>
    </citation>
    <scope>NUCLEOTIDE SEQUENCE [LARGE SCALE GENOMIC DNA]</scope>
    <source>
        <strain evidence="9 10">NCTC10138</strain>
    </source>
</reference>